<dbReference type="Proteomes" id="UP000315648">
    <property type="component" value="Unassembled WGS sequence"/>
</dbReference>
<proteinExistence type="inferred from homology"/>
<feature type="transmembrane region" description="Helical" evidence="1">
    <location>
        <begin position="263"/>
        <end position="293"/>
    </location>
</feature>
<protein>
    <submittedName>
        <fullName evidence="2">ABC transporter permease</fullName>
    </submittedName>
</protein>
<comment type="caution">
    <text evidence="1">Lacks conserved residue(s) required for the propagation of feature annotation.</text>
</comment>
<dbReference type="RefSeq" id="WP_144230177.1">
    <property type="nucleotide sequence ID" value="NZ_CBCRVV010000012.1"/>
</dbReference>
<dbReference type="Pfam" id="PF02405">
    <property type="entry name" value="MlaE"/>
    <property type="match status" value="1"/>
</dbReference>
<gene>
    <name evidence="2" type="ORF">FPL22_10225</name>
</gene>
<comment type="caution">
    <text evidence="2">The sequence shown here is derived from an EMBL/GenBank/DDBJ whole genome shotgun (WGS) entry which is preliminary data.</text>
</comment>
<name>A0A556QSM2_9BACT</name>
<dbReference type="OrthoDB" id="9805022at2"/>
<sequence>MSESITITPDSRVQVRTEGEWMLVELQGVWRITEPRPSWAVLIGDNSPVRVKIVWGNLGNWDSALLLFVFEVRQWCRVKGVYCDLSDLPDALQKLLRQLVVVNETRMVFDRSHNFLTVVGLAAEDVWAKTKEIATFVGECVISAVSLLKRPHKFRWRDCLDEMQQCGAMALPIVSLIGLLVGLIMAYQSAVLMRQFGADIYVADAVGLVMVREMGAMMTAIILAGRTGAAFAATLGNMKAGEEIDALQTLGIRPVDFLVMPRLVALGLMMPLLALYASGLGILGGMAVSLGLLDIPPTAYWVETQSAIDLSDISTGLIKASFFGVLVGLAGCHRGLRAERSAAGVGKATTSAVVMGLLLIIVSDALFAVIFNIFGW</sequence>
<dbReference type="PANTHER" id="PTHR30188">
    <property type="entry name" value="ABC TRANSPORTER PERMEASE PROTEIN-RELATED"/>
    <property type="match status" value="1"/>
</dbReference>
<evidence type="ECO:0000313" key="2">
    <source>
        <dbReference type="EMBL" id="TSJ79636.1"/>
    </source>
</evidence>
<dbReference type="InterPro" id="IPR003453">
    <property type="entry name" value="ABC_MlaE_roteobac"/>
</dbReference>
<dbReference type="GO" id="GO:0005548">
    <property type="term" value="F:phospholipid transporter activity"/>
    <property type="evidence" value="ECO:0007669"/>
    <property type="project" value="TreeGrafter"/>
</dbReference>
<keyword evidence="1" id="KW-0472">Membrane</keyword>
<feature type="transmembrane region" description="Helical" evidence="1">
    <location>
        <begin position="352"/>
        <end position="374"/>
    </location>
</feature>
<dbReference type="InterPro" id="IPR030802">
    <property type="entry name" value="Permease_MalE"/>
</dbReference>
<accession>A0A556QSM2</accession>
<keyword evidence="3" id="KW-1185">Reference proteome</keyword>
<dbReference type="AlphaFoldDB" id="A0A556QSM2"/>
<feature type="transmembrane region" description="Helical" evidence="1">
    <location>
        <begin position="167"/>
        <end position="187"/>
    </location>
</feature>
<evidence type="ECO:0000313" key="3">
    <source>
        <dbReference type="Proteomes" id="UP000315648"/>
    </source>
</evidence>
<keyword evidence="1" id="KW-1133">Transmembrane helix</keyword>
<organism evidence="2 3">
    <name type="scientific">Rariglobus hedericola</name>
    <dbReference type="NCBI Taxonomy" id="2597822"/>
    <lineage>
        <taxon>Bacteria</taxon>
        <taxon>Pseudomonadati</taxon>
        <taxon>Verrucomicrobiota</taxon>
        <taxon>Opitutia</taxon>
        <taxon>Opitutales</taxon>
        <taxon>Opitutaceae</taxon>
        <taxon>Rariglobus</taxon>
    </lineage>
</organism>
<dbReference type="NCBIfam" id="TIGR00056">
    <property type="entry name" value="MlaE family lipid ABC transporter permease subunit"/>
    <property type="match status" value="1"/>
</dbReference>
<reference evidence="2 3" key="1">
    <citation type="submission" date="2019-07" db="EMBL/GenBank/DDBJ databases">
        <title>Description of 53C-WASEF.</title>
        <authorList>
            <person name="Pitt A."/>
            <person name="Hahn M.W."/>
        </authorList>
    </citation>
    <scope>NUCLEOTIDE SEQUENCE [LARGE SCALE GENOMIC DNA]</scope>
    <source>
        <strain evidence="2 3">53C-WASEF</strain>
    </source>
</reference>
<dbReference type="GO" id="GO:0043190">
    <property type="term" value="C:ATP-binding cassette (ABC) transporter complex"/>
    <property type="evidence" value="ECO:0007669"/>
    <property type="project" value="InterPro"/>
</dbReference>
<feature type="transmembrane region" description="Helical" evidence="1">
    <location>
        <begin position="313"/>
        <end position="332"/>
    </location>
</feature>
<dbReference type="PANTHER" id="PTHR30188:SF3">
    <property type="entry name" value="ABC TRANSPORTER PERMEASE"/>
    <property type="match status" value="1"/>
</dbReference>
<keyword evidence="1" id="KW-0812">Transmembrane</keyword>
<evidence type="ECO:0000256" key="1">
    <source>
        <dbReference type="RuleBase" id="RU362044"/>
    </source>
</evidence>
<comment type="similarity">
    <text evidence="1">Belongs to the MlaE permease family.</text>
</comment>
<dbReference type="EMBL" id="VMBG01000001">
    <property type="protein sequence ID" value="TSJ79636.1"/>
    <property type="molecule type" value="Genomic_DNA"/>
</dbReference>